<reference evidence="4" key="1">
    <citation type="journal article" date="2019" name="Int. J. Syst. Evol. Microbiol.">
        <title>The Global Catalogue of Microorganisms (GCM) 10K type strain sequencing project: providing services to taxonomists for standard genome sequencing and annotation.</title>
        <authorList>
            <consortium name="The Broad Institute Genomics Platform"/>
            <consortium name="The Broad Institute Genome Sequencing Center for Infectious Disease"/>
            <person name="Wu L."/>
            <person name="Ma J."/>
        </authorList>
    </citation>
    <scope>NUCLEOTIDE SEQUENCE [LARGE SCALE GENOMIC DNA]</scope>
    <source>
        <strain evidence="4">CCM 8653</strain>
    </source>
</reference>
<keyword evidence="2" id="KW-0732">Signal</keyword>
<keyword evidence="4" id="KW-1185">Reference proteome</keyword>
<evidence type="ECO:0000313" key="4">
    <source>
        <dbReference type="Proteomes" id="UP000632535"/>
    </source>
</evidence>
<feature type="region of interest" description="Disordered" evidence="1">
    <location>
        <begin position="69"/>
        <end position="98"/>
    </location>
</feature>
<proteinExistence type="predicted"/>
<dbReference type="EMBL" id="BMDG01000003">
    <property type="protein sequence ID" value="GGI06159.1"/>
    <property type="molecule type" value="Genomic_DNA"/>
</dbReference>
<protein>
    <recommendedName>
        <fullName evidence="5">FG-GAP repeat protein</fullName>
    </recommendedName>
</protein>
<dbReference type="Pfam" id="PF13517">
    <property type="entry name" value="FG-GAP_3"/>
    <property type="match status" value="1"/>
</dbReference>
<name>A0ABQ2B299_9MICO</name>
<dbReference type="InterPro" id="IPR013517">
    <property type="entry name" value="FG-GAP"/>
</dbReference>
<gene>
    <name evidence="3" type="ORF">GCM10007368_09770</name>
</gene>
<evidence type="ECO:0000256" key="2">
    <source>
        <dbReference type="SAM" id="SignalP"/>
    </source>
</evidence>
<feature type="signal peptide" evidence="2">
    <location>
        <begin position="1"/>
        <end position="35"/>
    </location>
</feature>
<feature type="compositionally biased region" description="Acidic residues" evidence="1">
    <location>
        <begin position="79"/>
        <end position="92"/>
    </location>
</feature>
<dbReference type="InterPro" id="IPR011047">
    <property type="entry name" value="Quinoprotein_ADH-like_sf"/>
</dbReference>
<organism evidence="3 4">
    <name type="scientific">Isoptericola cucumis</name>
    <dbReference type="NCBI Taxonomy" id="1776856"/>
    <lineage>
        <taxon>Bacteria</taxon>
        <taxon>Bacillati</taxon>
        <taxon>Actinomycetota</taxon>
        <taxon>Actinomycetes</taxon>
        <taxon>Micrococcales</taxon>
        <taxon>Promicromonosporaceae</taxon>
        <taxon>Isoptericola</taxon>
    </lineage>
</organism>
<sequence>MNLRTTRQTPRRGTRLAATLTAAGLALAAAPQAVAAGADAADGAMTLTNAEATELTARAHVDVYGDDTAEQPAERDDAADAPEDGAAEEPVDPDTPVSFTEESTLEAVQGMGVTADAGGGGDYFTLHSLGNVQRHAADGATAWTRTTDSLYAEWGVRSFRPWETAAYQPHLVLGYNAVSPFTAASDQGYATGDLSGDGVDDLAFSTSVGSVPPGWSAEVGTYVTVLDGRTGETLWWQLYDYAAQLKVVDGTLLLADSPSLNNRGGGGTATLTGLTFATDGEAADGTLTPASTWTYDTEESGPAAWAAIADLGDGTVAAAWNRDTTDQAAGRGRTLVLGVSDGTVRWQSDSDLYVRQLHLDSGRGRLAAIEQSDPSDGVRYQVASYALADGARTVHSTRVNAVPTAMTVGDVASGGGGEYAVAESTLSPNLYLNASTVRVLDGAEPGTALWSHTTKPSAGSTSDAPSTWELSVVDGTLIASAQDDTDSDQGVNLAGLQYGSLTAFSGGGKVRWEQDGVGVSPLDHEVVRSGGSTVVRTIDQQQNIYTYNLGNGKEMSLTPMRGDLAYAQDVDVDGDGLQDVVAGGTSRGVWAWSGTSLKDGEPRQLWEATVPGQVHGIETGDVDGDGDAEVVVAADTATTVLDAGTGAVEATIDGGGQYVRSVTVADVAGDDAAEILVPTDALRAYRGDGTALWTYAAPATAGDVAFSDTVVSGGRVHTQYGSVDGLRRTDATQQAVALDGAGTELWAVVPDAPEIADGGLMHGALLDAAVFASPEIPYADGHAVVHTWLIRSVVPGNPGTAVTPHVVVEIRDGRTGELLHQYVSGSPWSHGDYFTDSGVLYQLSFGTLHGFAADGVETYSSVVAPLRSVEMGTGPAGRRLLLGGTDGGVGAWDPSVLTSGWSFQYGVGSGSQPGGRNYLAADLDGDGVDEMVSLNYDDFGVNRTAELVGGGVFSQDRVIHRMATYSLS</sequence>
<feature type="chain" id="PRO_5047085536" description="FG-GAP repeat protein" evidence="2">
    <location>
        <begin position="36"/>
        <end position="968"/>
    </location>
</feature>
<comment type="caution">
    <text evidence="3">The sequence shown here is derived from an EMBL/GenBank/DDBJ whole genome shotgun (WGS) entry which is preliminary data.</text>
</comment>
<evidence type="ECO:0008006" key="5">
    <source>
        <dbReference type="Google" id="ProtNLM"/>
    </source>
</evidence>
<accession>A0ABQ2B299</accession>
<dbReference type="RefSeq" id="WP_188522551.1">
    <property type="nucleotide sequence ID" value="NZ_BMDG01000003.1"/>
</dbReference>
<evidence type="ECO:0000256" key="1">
    <source>
        <dbReference type="SAM" id="MobiDB-lite"/>
    </source>
</evidence>
<evidence type="ECO:0000313" key="3">
    <source>
        <dbReference type="EMBL" id="GGI06159.1"/>
    </source>
</evidence>
<dbReference type="SUPFAM" id="SSF50998">
    <property type="entry name" value="Quinoprotein alcohol dehydrogenase-like"/>
    <property type="match status" value="1"/>
</dbReference>
<dbReference type="Proteomes" id="UP000632535">
    <property type="component" value="Unassembled WGS sequence"/>
</dbReference>